<name>A0A388K8X4_CHABU</name>
<protein>
    <recommendedName>
        <fullName evidence="2">UBC core domain-containing protein</fullName>
    </recommendedName>
</protein>
<dbReference type="Gene3D" id="3.10.110.10">
    <property type="entry name" value="Ubiquitin Conjugating Enzyme"/>
    <property type="match status" value="1"/>
</dbReference>
<feature type="region of interest" description="Disordered" evidence="1">
    <location>
        <begin position="742"/>
        <end position="770"/>
    </location>
</feature>
<feature type="compositionally biased region" description="Polar residues" evidence="1">
    <location>
        <begin position="757"/>
        <end position="766"/>
    </location>
</feature>
<evidence type="ECO:0000313" key="3">
    <source>
        <dbReference type="EMBL" id="GBG66524.1"/>
    </source>
</evidence>
<dbReference type="Gramene" id="GBG66524">
    <property type="protein sequence ID" value="GBG66524"/>
    <property type="gene ID" value="CBR_g63106"/>
</dbReference>
<keyword evidence="4" id="KW-1185">Reference proteome</keyword>
<accession>A0A388K8X4</accession>
<dbReference type="EMBL" id="BFEA01000075">
    <property type="protein sequence ID" value="GBG66524.1"/>
    <property type="molecule type" value="Genomic_DNA"/>
</dbReference>
<feature type="domain" description="UBC core" evidence="2">
    <location>
        <begin position="444"/>
        <end position="607"/>
    </location>
</feature>
<dbReference type="PANTHER" id="PTHR24068">
    <property type="entry name" value="UBIQUITIN-CONJUGATING ENZYME E2"/>
    <property type="match status" value="1"/>
</dbReference>
<dbReference type="Proteomes" id="UP000265515">
    <property type="component" value="Unassembled WGS sequence"/>
</dbReference>
<comment type="caution">
    <text evidence="3">The sequence shown here is derived from an EMBL/GenBank/DDBJ whole genome shotgun (WGS) entry which is preliminary data.</text>
</comment>
<dbReference type="InterPro" id="IPR016135">
    <property type="entry name" value="UBQ-conjugating_enzyme/RWD"/>
</dbReference>
<feature type="compositionally biased region" description="Gly residues" evidence="1">
    <location>
        <begin position="153"/>
        <end position="164"/>
    </location>
</feature>
<dbReference type="Pfam" id="PF00179">
    <property type="entry name" value="UQ_con"/>
    <property type="match status" value="1"/>
</dbReference>
<evidence type="ECO:0000256" key="1">
    <source>
        <dbReference type="SAM" id="MobiDB-lite"/>
    </source>
</evidence>
<evidence type="ECO:0000259" key="2">
    <source>
        <dbReference type="PROSITE" id="PS50127"/>
    </source>
</evidence>
<organism evidence="3 4">
    <name type="scientific">Chara braunii</name>
    <name type="common">Braun's stonewort</name>
    <dbReference type="NCBI Taxonomy" id="69332"/>
    <lineage>
        <taxon>Eukaryota</taxon>
        <taxon>Viridiplantae</taxon>
        <taxon>Streptophyta</taxon>
        <taxon>Charophyceae</taxon>
        <taxon>Charales</taxon>
        <taxon>Characeae</taxon>
        <taxon>Chara</taxon>
    </lineage>
</organism>
<proteinExistence type="predicted"/>
<dbReference type="AlphaFoldDB" id="A0A388K8X4"/>
<feature type="region of interest" description="Disordered" evidence="1">
    <location>
        <begin position="347"/>
        <end position="373"/>
    </location>
</feature>
<dbReference type="PROSITE" id="PS50127">
    <property type="entry name" value="UBC_2"/>
    <property type="match status" value="1"/>
</dbReference>
<dbReference type="STRING" id="69332.A0A388K8X4"/>
<feature type="region of interest" description="Disordered" evidence="1">
    <location>
        <begin position="144"/>
        <end position="172"/>
    </location>
</feature>
<feature type="region of interest" description="Disordered" evidence="1">
    <location>
        <begin position="1"/>
        <end position="29"/>
    </location>
</feature>
<dbReference type="InterPro" id="IPR000608">
    <property type="entry name" value="UBC"/>
</dbReference>
<dbReference type="SUPFAM" id="SSF54495">
    <property type="entry name" value="UBC-like"/>
    <property type="match status" value="1"/>
</dbReference>
<gene>
    <name evidence="3" type="ORF">CBR_g63106</name>
</gene>
<dbReference type="SMART" id="SM00212">
    <property type="entry name" value="UBCc"/>
    <property type="match status" value="1"/>
</dbReference>
<dbReference type="OrthoDB" id="47801at2759"/>
<sequence>MGLSGSRHQLQTQEEEHHHHQQLVCSSPTSLSAAANTASHARGARCLPKRGRHHVVHWDNLPQAIRMRVIYLAACPSTTPTPSSSSGGGNGSSPTFQNVCREDLRFIVGLSTVSRGFNQDVRAVLDAVCVSPLVLLGRDKGQMIDEEEEEVSEGGGSDARGGGDSTRSAISVQSQRRRVQLTNLLFWTDVWMCYRAADPNIPKSTFWRRSKSGMLSAQLPPTVQYSDLMTNFLIVHCLNRQMALLKKEFTVPWKNEDLYNTASAAERIRTEVLNYNGGVEMLADTLAIWPVWSFAGSSSSSSSSSYTSSSASGVVGCTCGNGRVGGDGGPAAAGSLVCSRCLGADGSPGRAGGHSGGEEGHSGRSRGMSPRASAGFGLPKRSAGALAYGLGFPAHGAQHQRNSHHLASSSSMVMSGRLCCCLPAAGHCSRVDVLSPGRSFSAGNSYSKSDHNLRNGGANARGSASGGAYLPAIPDVAPKEFRAAVLGAPGTPYAGGIFFLKCKLPSNYPFKAPRFRFLTPFYHPLVSSRGEVHVDDMGEMWTPSYDLRTYLVNLMAHLYDMDPCIVRRRCLHRTPPRRCNRLVAEAFCERPETFKENVRQHTKKHAVCRFRNAVEWEQHFDKLLYRATAGYAPKLQICRFLQPGHLAIDEWTSAAAAAAIASSSASSQATATGSGTAAGVRAGGLALPRPPLPPWIVAAQAAENAATAPADTSAVGAAASDASNSAAAGEQQQVAEAGVPVGTGGVVSTAEGGDAGGSNQERGNGNAQTQATTAVAAAAASQTSGTAAESKIRVRIAQRIGGDSRVYKVSRKFTLAQIERKLRNRVRYGHVIRDTDAWVFAGTKMNADLTLPEAGVQDGDLVLRLAWH</sequence>
<reference evidence="3 4" key="1">
    <citation type="journal article" date="2018" name="Cell">
        <title>The Chara Genome: Secondary Complexity and Implications for Plant Terrestrialization.</title>
        <authorList>
            <person name="Nishiyama T."/>
            <person name="Sakayama H."/>
            <person name="Vries J.D."/>
            <person name="Buschmann H."/>
            <person name="Saint-Marcoux D."/>
            <person name="Ullrich K.K."/>
            <person name="Haas F.B."/>
            <person name="Vanderstraeten L."/>
            <person name="Becker D."/>
            <person name="Lang D."/>
            <person name="Vosolsobe S."/>
            <person name="Rombauts S."/>
            <person name="Wilhelmsson P.K.I."/>
            <person name="Janitza P."/>
            <person name="Kern R."/>
            <person name="Heyl A."/>
            <person name="Rumpler F."/>
            <person name="Villalobos L.I.A.C."/>
            <person name="Clay J.M."/>
            <person name="Skokan R."/>
            <person name="Toyoda A."/>
            <person name="Suzuki Y."/>
            <person name="Kagoshima H."/>
            <person name="Schijlen E."/>
            <person name="Tajeshwar N."/>
            <person name="Catarino B."/>
            <person name="Hetherington A.J."/>
            <person name="Saltykova A."/>
            <person name="Bonnot C."/>
            <person name="Breuninger H."/>
            <person name="Symeonidi A."/>
            <person name="Radhakrishnan G.V."/>
            <person name="Van Nieuwerburgh F."/>
            <person name="Deforce D."/>
            <person name="Chang C."/>
            <person name="Karol K.G."/>
            <person name="Hedrich R."/>
            <person name="Ulvskov P."/>
            <person name="Glockner G."/>
            <person name="Delwiche C.F."/>
            <person name="Petrasek J."/>
            <person name="Van de Peer Y."/>
            <person name="Friml J."/>
            <person name="Beilby M."/>
            <person name="Dolan L."/>
            <person name="Kohara Y."/>
            <person name="Sugano S."/>
            <person name="Fujiyama A."/>
            <person name="Delaux P.-M."/>
            <person name="Quint M."/>
            <person name="TheiBen G."/>
            <person name="Hagemann M."/>
            <person name="Harholt J."/>
            <person name="Dunand C."/>
            <person name="Zachgo S."/>
            <person name="Langdale J."/>
            <person name="Maumus F."/>
            <person name="Straeten D.V.D."/>
            <person name="Gould S.B."/>
            <person name="Rensing S.A."/>
        </authorList>
    </citation>
    <scope>NUCLEOTIDE SEQUENCE [LARGE SCALE GENOMIC DNA]</scope>
    <source>
        <strain evidence="3 4">S276</strain>
    </source>
</reference>
<evidence type="ECO:0000313" key="4">
    <source>
        <dbReference type="Proteomes" id="UP000265515"/>
    </source>
</evidence>